<dbReference type="Proteomes" id="UP001597097">
    <property type="component" value="Unassembled WGS sequence"/>
</dbReference>
<sequence>MSAAKQTTRKMTIFMILDPESWMNIRRFRALHEAGATYKEIAEACGVDWRTVKKYLTEPAGATPPAAPSRKGSQPQVVTPYTGVMTRCSALI</sequence>
<proteinExistence type="predicted"/>
<comment type="caution">
    <text evidence="1">The sequence shown here is derived from an EMBL/GenBank/DDBJ whole genome shotgun (WGS) entry which is preliminary data.</text>
</comment>
<accession>A0ABW4G1V3</accession>
<protein>
    <recommendedName>
        <fullName evidence="3">Helix-turn-helix domain-containing protein</fullName>
    </recommendedName>
</protein>
<dbReference type="RefSeq" id="WP_219530386.1">
    <property type="nucleotide sequence ID" value="NZ_JAHKRM010000008.1"/>
</dbReference>
<keyword evidence="2" id="KW-1185">Reference proteome</keyword>
<evidence type="ECO:0000313" key="1">
    <source>
        <dbReference type="EMBL" id="MFD1536725.1"/>
    </source>
</evidence>
<gene>
    <name evidence="1" type="ORF">ACFSJ0_06760</name>
</gene>
<evidence type="ECO:0000313" key="2">
    <source>
        <dbReference type="Proteomes" id="UP001597097"/>
    </source>
</evidence>
<evidence type="ECO:0008006" key="3">
    <source>
        <dbReference type="Google" id="ProtNLM"/>
    </source>
</evidence>
<reference evidence="2" key="1">
    <citation type="journal article" date="2019" name="Int. J. Syst. Evol. Microbiol.">
        <title>The Global Catalogue of Microorganisms (GCM) 10K type strain sequencing project: providing services to taxonomists for standard genome sequencing and annotation.</title>
        <authorList>
            <consortium name="The Broad Institute Genomics Platform"/>
            <consortium name="The Broad Institute Genome Sequencing Center for Infectious Disease"/>
            <person name="Wu L."/>
            <person name="Ma J."/>
        </authorList>
    </citation>
    <scope>NUCLEOTIDE SEQUENCE [LARGE SCALE GENOMIC DNA]</scope>
    <source>
        <strain evidence="2">CGMCC 1.15399</strain>
    </source>
</reference>
<name>A0ABW4G1V3_9ACTN</name>
<dbReference type="EMBL" id="JBHUCM010000005">
    <property type="protein sequence ID" value="MFD1536725.1"/>
    <property type="molecule type" value="Genomic_DNA"/>
</dbReference>
<organism evidence="1 2">
    <name type="scientific">Nonomuraea guangzhouensis</name>
    <dbReference type="NCBI Taxonomy" id="1291555"/>
    <lineage>
        <taxon>Bacteria</taxon>
        <taxon>Bacillati</taxon>
        <taxon>Actinomycetota</taxon>
        <taxon>Actinomycetes</taxon>
        <taxon>Streptosporangiales</taxon>
        <taxon>Streptosporangiaceae</taxon>
        <taxon>Nonomuraea</taxon>
    </lineage>
</organism>